<dbReference type="SUPFAM" id="SSF53187">
    <property type="entry name" value="Zn-dependent exopeptidases"/>
    <property type="match status" value="1"/>
</dbReference>
<dbReference type="InterPro" id="IPR053138">
    <property type="entry name" value="N-alpha-Ac-DABA_deacetylase"/>
</dbReference>
<dbReference type="Gene3D" id="3.40.630.10">
    <property type="entry name" value="Zn peptidases"/>
    <property type="match status" value="1"/>
</dbReference>
<dbReference type="InterPro" id="IPR055438">
    <property type="entry name" value="AstE_AspA_cat"/>
</dbReference>
<dbReference type="EMBL" id="JACTVA010000024">
    <property type="protein sequence ID" value="MBC9207947.1"/>
    <property type="molecule type" value="Genomic_DNA"/>
</dbReference>
<evidence type="ECO:0000256" key="3">
    <source>
        <dbReference type="ARBA" id="ARBA00022801"/>
    </source>
</evidence>
<feature type="domain" description="Succinylglutamate desuccinylase/Aspartoacylase catalytic" evidence="5">
    <location>
        <begin position="109"/>
        <end position="296"/>
    </location>
</feature>
<sequence>MSSQPPGRLDRRDFVIASLTTIGTSAVLLANTGSAEAQGLANPSVSPAPDAPSATVYTGDEIQGKKVVSTLDVNDLAAGKKHFLYFQGVQMPTGQHWYVSVTVARGARPGKRVVLVSGVHGDEMSSVHAVQSVMNQLDPAEMSGTVMAVTDVSRPAIEGMQRRWPNSGRGADLIDMNREWPGNENGVTAPSRHAGLLFNRLLRPNADAAIDFHTGTTGFDVTAFNLASMDVPEVRAMVELYPVGQIFDNHVYPGVLHNAFVDAGIPSFTPEIGAARVLNLEMTSLFVEGTMNVLKHHGILAGPMGRTGKDVGVYIGNSALPIIATQGGLVEHLVKLNDKVEVGQKVAIQRNSFGQVVAEYTSSVAGEVTGQRSDAMSEPGNPLAFILFNNTTPDSRETYPE</sequence>
<proteinExistence type="predicted"/>
<dbReference type="RefSeq" id="WP_187785112.1">
    <property type="nucleotide sequence ID" value="NZ_JACTVA010000024.1"/>
</dbReference>
<dbReference type="Pfam" id="PF24827">
    <property type="entry name" value="AstE_AspA_cat"/>
    <property type="match status" value="1"/>
</dbReference>
<dbReference type="PROSITE" id="PS51318">
    <property type="entry name" value="TAT"/>
    <property type="match status" value="1"/>
</dbReference>
<dbReference type="PANTHER" id="PTHR37326:SF1">
    <property type="entry name" value="BLL3975 PROTEIN"/>
    <property type="match status" value="1"/>
</dbReference>
<gene>
    <name evidence="6" type="ORF">IBL26_13970</name>
</gene>
<evidence type="ECO:0000259" key="5">
    <source>
        <dbReference type="Pfam" id="PF24827"/>
    </source>
</evidence>
<protein>
    <submittedName>
        <fullName evidence="6">Succinylglutamate desuccinylase/aspartoacylase family protein</fullName>
    </submittedName>
</protein>
<accession>A0ABR7RN15</accession>
<dbReference type="InterPro" id="IPR006311">
    <property type="entry name" value="TAT_signal"/>
</dbReference>
<evidence type="ECO:0000256" key="4">
    <source>
        <dbReference type="ARBA" id="ARBA00022833"/>
    </source>
</evidence>
<dbReference type="InterPro" id="IPR043795">
    <property type="entry name" value="N-alpha-Ac-DABA-like"/>
</dbReference>
<comment type="caution">
    <text evidence="6">The sequence shown here is derived from an EMBL/GenBank/DDBJ whole genome shotgun (WGS) entry which is preliminary data.</text>
</comment>
<evidence type="ECO:0000256" key="2">
    <source>
        <dbReference type="ARBA" id="ARBA00022723"/>
    </source>
</evidence>
<dbReference type="PANTHER" id="PTHR37326">
    <property type="entry name" value="BLL3975 PROTEIN"/>
    <property type="match status" value="1"/>
</dbReference>
<keyword evidence="7" id="KW-1185">Reference proteome</keyword>
<evidence type="ECO:0000313" key="6">
    <source>
        <dbReference type="EMBL" id="MBC9207947.1"/>
    </source>
</evidence>
<reference evidence="6 7" key="1">
    <citation type="journal article" date="2013" name="Int. J. Syst. Evol. Microbiol.">
        <title>Roseomonas aerophila sp. nov., isolated from air.</title>
        <authorList>
            <person name="Kim S.J."/>
            <person name="Weon H.Y."/>
            <person name="Ahn J.H."/>
            <person name="Hong S.B."/>
            <person name="Seok S.J."/>
            <person name="Whang K.S."/>
            <person name="Kwon S.W."/>
        </authorList>
    </citation>
    <scope>NUCLEOTIDE SEQUENCE [LARGE SCALE GENOMIC DNA]</scope>
    <source>
        <strain evidence="6 7">NBRC 108923</strain>
    </source>
</reference>
<keyword evidence="2" id="KW-0479">Metal-binding</keyword>
<keyword evidence="4" id="KW-0862">Zinc</keyword>
<comment type="cofactor">
    <cofactor evidence="1">
        <name>Zn(2+)</name>
        <dbReference type="ChEBI" id="CHEBI:29105"/>
    </cofactor>
</comment>
<dbReference type="Proteomes" id="UP000626026">
    <property type="component" value="Unassembled WGS sequence"/>
</dbReference>
<organism evidence="6 7">
    <name type="scientific">Teichococcus aerophilus</name>
    <dbReference type="NCBI Taxonomy" id="1224513"/>
    <lineage>
        <taxon>Bacteria</taxon>
        <taxon>Pseudomonadati</taxon>
        <taxon>Pseudomonadota</taxon>
        <taxon>Alphaproteobacteria</taxon>
        <taxon>Acetobacterales</taxon>
        <taxon>Roseomonadaceae</taxon>
        <taxon>Roseomonas</taxon>
    </lineage>
</organism>
<evidence type="ECO:0000256" key="1">
    <source>
        <dbReference type="ARBA" id="ARBA00001947"/>
    </source>
</evidence>
<evidence type="ECO:0000313" key="7">
    <source>
        <dbReference type="Proteomes" id="UP000626026"/>
    </source>
</evidence>
<dbReference type="CDD" id="cd06251">
    <property type="entry name" value="M14_ASTE_ASPA-like"/>
    <property type="match status" value="1"/>
</dbReference>
<dbReference type="PIRSF" id="PIRSF039012">
    <property type="entry name" value="ASP"/>
    <property type="match status" value="1"/>
</dbReference>
<keyword evidence="3" id="KW-0378">Hydrolase</keyword>
<name>A0ABR7RN15_9PROT</name>